<protein>
    <submittedName>
        <fullName evidence="1">Alpha-methylacyl-CoA racemase, putative</fullName>
    </submittedName>
</protein>
<dbReference type="Proteomes" id="UP000005953">
    <property type="component" value="Unassembled WGS sequence"/>
</dbReference>
<dbReference type="EMBL" id="AAOE01000016">
    <property type="protein sequence ID" value="EAR08791.1"/>
    <property type="molecule type" value="Genomic_DNA"/>
</dbReference>
<dbReference type="OrthoDB" id="9058532at2"/>
<evidence type="ECO:0000313" key="2">
    <source>
        <dbReference type="Proteomes" id="UP000005953"/>
    </source>
</evidence>
<dbReference type="AlphaFoldDB" id="A4BGI5"/>
<organism evidence="1 2">
    <name type="scientific">Reinekea blandensis MED297</name>
    <dbReference type="NCBI Taxonomy" id="314283"/>
    <lineage>
        <taxon>Bacteria</taxon>
        <taxon>Pseudomonadati</taxon>
        <taxon>Pseudomonadota</taxon>
        <taxon>Gammaproteobacteria</taxon>
        <taxon>Oceanospirillales</taxon>
        <taxon>Saccharospirillaceae</taxon>
        <taxon>Reinekea</taxon>
    </lineage>
</organism>
<dbReference type="Pfam" id="PF02515">
    <property type="entry name" value="CoA_transf_3"/>
    <property type="match status" value="1"/>
</dbReference>
<dbReference type="InterPro" id="IPR003673">
    <property type="entry name" value="CoA-Trfase_fam_III"/>
</dbReference>
<keyword evidence="2" id="KW-1185">Reference proteome</keyword>
<reference evidence="1 2" key="1">
    <citation type="submission" date="2006-02" db="EMBL/GenBank/DDBJ databases">
        <authorList>
            <person name="Pinhassi J."/>
            <person name="Pedros-Alio C."/>
            <person name="Ferriera S."/>
            <person name="Johnson J."/>
            <person name="Kravitz S."/>
            <person name="Halpern A."/>
            <person name="Remington K."/>
            <person name="Beeson K."/>
            <person name="Tran B."/>
            <person name="Rogers Y.-H."/>
            <person name="Friedman R."/>
            <person name="Venter J.C."/>
        </authorList>
    </citation>
    <scope>NUCLEOTIDE SEQUENCE [LARGE SCALE GENOMIC DNA]</scope>
    <source>
        <strain evidence="1 2">MED297</strain>
    </source>
</reference>
<dbReference type="STRING" id="314283.MED297_09006"/>
<dbReference type="PANTHER" id="PTHR48228:SF5">
    <property type="entry name" value="ALPHA-METHYLACYL-COA RACEMASE"/>
    <property type="match status" value="1"/>
</dbReference>
<evidence type="ECO:0000313" key="1">
    <source>
        <dbReference type="EMBL" id="EAR08791.1"/>
    </source>
</evidence>
<dbReference type="GO" id="GO:0003824">
    <property type="term" value="F:catalytic activity"/>
    <property type="evidence" value="ECO:0007669"/>
    <property type="project" value="InterPro"/>
</dbReference>
<dbReference type="InterPro" id="IPR023606">
    <property type="entry name" value="CoA-Trfase_III_dom_1_sf"/>
</dbReference>
<comment type="caution">
    <text evidence="1">The sequence shown here is derived from an EMBL/GenBank/DDBJ whole genome shotgun (WGS) entry which is preliminary data.</text>
</comment>
<proteinExistence type="predicted"/>
<sequence length="338" mass="36747">MKPLTGYTLLDFSPLLPGPWASEQLRQLGMRVIRIESPRHPDLLRTYPNAFRDINADKETWVLDLKAPGAVDEVKARLPDIDVILEAFRPGVMSRLGLGYDQLIADFPELVYCSLTGYGQSGPLANTAGHDLNFQALAGLLSYQGGTEPVPTSVQVADIAGGSYPAMVGILSALLARERTGQGQYIDISMADGALALNAMAASETLGGQAPPQARAGVLNGGGFYGCYRCRDGRYLAFGGLEPKFFSVLCEGLERPDWVSRFADFSPATQQALREDLQALFVTRDRADWLRRLPEDCCLSPVLDLRQALSHPQFVARGAITDSGKVSVPVQFRERPSS</sequence>
<dbReference type="SUPFAM" id="SSF89796">
    <property type="entry name" value="CoA-transferase family III (CaiB/BaiF)"/>
    <property type="match status" value="1"/>
</dbReference>
<gene>
    <name evidence="1" type="ORF">MED297_09006</name>
</gene>
<name>A4BGI5_9GAMM</name>
<dbReference type="PANTHER" id="PTHR48228">
    <property type="entry name" value="SUCCINYL-COA--D-CITRAMALATE COA-TRANSFERASE"/>
    <property type="match status" value="1"/>
</dbReference>
<dbReference type="Gene3D" id="3.30.1540.10">
    <property type="entry name" value="formyl-coa transferase, domain 3"/>
    <property type="match status" value="1"/>
</dbReference>
<dbReference type="InterPro" id="IPR044855">
    <property type="entry name" value="CoA-Trfase_III_dom3_sf"/>
</dbReference>
<dbReference type="Gene3D" id="3.40.50.10540">
    <property type="entry name" value="Crotonobetainyl-coa:carnitine coa-transferase, domain 1"/>
    <property type="match status" value="1"/>
</dbReference>
<dbReference type="RefSeq" id="WP_008046025.1">
    <property type="nucleotide sequence ID" value="NZ_CH724152.1"/>
</dbReference>
<dbReference type="InterPro" id="IPR050509">
    <property type="entry name" value="CoA-transferase_III"/>
</dbReference>
<accession>A4BGI5</accession>
<dbReference type="HOGENOM" id="CLU_033975_5_0_6"/>